<dbReference type="AlphaFoldDB" id="A0A6N6M1Y7"/>
<keyword evidence="3" id="KW-1185">Reference proteome</keyword>
<dbReference type="SUPFAM" id="SSF52266">
    <property type="entry name" value="SGNH hydrolase"/>
    <property type="match status" value="1"/>
</dbReference>
<gene>
    <name evidence="2" type="ORF">F3059_11780</name>
</gene>
<comment type="caution">
    <text evidence="2">The sequence shown here is derived from an EMBL/GenBank/DDBJ whole genome shotgun (WGS) entry which is preliminary data.</text>
</comment>
<sequence>MMIMSASFRTEFHPKLNLDPITHHDKVLHLGSCFSENIGAKMRNAGFDILENPFGVIFNPVTILDHINKAIENESFGQSHFLQSANRWFSYDAHSRVSAGSDRELKKLLETKQAQLKERLKEAHTIFITFGTAWVYELDETGEVVANCHKQQQNIFTKRLLETLEIQHALDACLKKLQALNPEVQVVLTVSPVRHLKDGFVENNRSKGRLLDVCCLAEESFEQVHYFPSYEWVIDELRDYRFFAKDMVHPNEQAIDFIWGKVNNYFFSDQTKQIVSEIEKLSKAANHSPFHDDKNFSDFQSKMHRKCEELEVKTELNLNWLKKQFIP</sequence>
<proteinExistence type="predicted"/>
<name>A0A6N6M1Y7_9FLAO</name>
<dbReference type="Pfam" id="PF08885">
    <property type="entry name" value="GSCFA"/>
    <property type="match status" value="1"/>
</dbReference>
<reference evidence="2 3" key="1">
    <citation type="submission" date="2019-09" db="EMBL/GenBank/DDBJ databases">
        <title>Genomes of Cryomorphaceae.</title>
        <authorList>
            <person name="Bowman J.P."/>
        </authorList>
    </citation>
    <scope>NUCLEOTIDE SEQUENCE [LARGE SCALE GENOMIC DNA]</scope>
    <source>
        <strain evidence="2 3">KCTC 52047</strain>
    </source>
</reference>
<dbReference type="EMBL" id="WACR01000010">
    <property type="protein sequence ID" value="KAB1062860.1"/>
    <property type="molecule type" value="Genomic_DNA"/>
</dbReference>
<dbReference type="Proteomes" id="UP000435357">
    <property type="component" value="Unassembled WGS sequence"/>
</dbReference>
<feature type="domain" description="GSCFA" evidence="1">
    <location>
        <begin position="26"/>
        <end position="261"/>
    </location>
</feature>
<protein>
    <submittedName>
        <fullName evidence="2">GSCFA domain-containing protein</fullName>
    </submittedName>
</protein>
<organism evidence="2 3">
    <name type="scientific">Salibacter halophilus</name>
    <dbReference type="NCBI Taxonomy" id="1803916"/>
    <lineage>
        <taxon>Bacteria</taxon>
        <taxon>Pseudomonadati</taxon>
        <taxon>Bacteroidota</taxon>
        <taxon>Flavobacteriia</taxon>
        <taxon>Flavobacteriales</taxon>
        <taxon>Salibacteraceae</taxon>
        <taxon>Salibacter</taxon>
    </lineage>
</organism>
<evidence type="ECO:0000313" key="2">
    <source>
        <dbReference type="EMBL" id="KAB1062860.1"/>
    </source>
</evidence>
<dbReference type="OrthoDB" id="9807687at2"/>
<evidence type="ECO:0000313" key="3">
    <source>
        <dbReference type="Proteomes" id="UP000435357"/>
    </source>
</evidence>
<evidence type="ECO:0000259" key="1">
    <source>
        <dbReference type="Pfam" id="PF08885"/>
    </source>
</evidence>
<accession>A0A6N6M1Y7</accession>
<dbReference type="InterPro" id="IPR014982">
    <property type="entry name" value="GSCFA"/>
</dbReference>